<dbReference type="RefSeq" id="WP_344675816.1">
    <property type="nucleotide sequence ID" value="NZ_BAAAZI010000012.1"/>
</dbReference>
<evidence type="ECO:0000313" key="3">
    <source>
        <dbReference type="Proteomes" id="UP001500101"/>
    </source>
</evidence>
<dbReference type="Gene3D" id="3.90.550.10">
    <property type="entry name" value="Spore Coat Polysaccharide Biosynthesis Protein SpsA, Chain A"/>
    <property type="match status" value="1"/>
</dbReference>
<dbReference type="Pfam" id="PF00535">
    <property type="entry name" value="Glycos_transf_2"/>
    <property type="match status" value="1"/>
</dbReference>
<dbReference type="PANTHER" id="PTHR22916">
    <property type="entry name" value="GLYCOSYLTRANSFERASE"/>
    <property type="match status" value="1"/>
</dbReference>
<dbReference type="Proteomes" id="UP001500101">
    <property type="component" value="Unassembled WGS sequence"/>
</dbReference>
<evidence type="ECO:0000313" key="2">
    <source>
        <dbReference type="EMBL" id="GAA4146817.1"/>
    </source>
</evidence>
<protein>
    <recommendedName>
        <fullName evidence="1">Glycosyltransferase 2-like domain-containing protein</fullName>
    </recommendedName>
</protein>
<dbReference type="SUPFAM" id="SSF53448">
    <property type="entry name" value="Nucleotide-diphospho-sugar transferases"/>
    <property type="match status" value="1"/>
</dbReference>
<accession>A0ABP7Z3U0</accession>
<organism evidence="2 3">
    <name type="scientific">Sphingobacterium kyonggiense</name>
    <dbReference type="NCBI Taxonomy" id="714075"/>
    <lineage>
        <taxon>Bacteria</taxon>
        <taxon>Pseudomonadati</taxon>
        <taxon>Bacteroidota</taxon>
        <taxon>Sphingobacteriia</taxon>
        <taxon>Sphingobacteriales</taxon>
        <taxon>Sphingobacteriaceae</taxon>
        <taxon>Sphingobacterium</taxon>
    </lineage>
</organism>
<dbReference type="EMBL" id="BAAAZI010000012">
    <property type="protein sequence ID" value="GAA4146817.1"/>
    <property type="molecule type" value="Genomic_DNA"/>
</dbReference>
<proteinExistence type="predicted"/>
<feature type="domain" description="Glycosyltransferase 2-like" evidence="1">
    <location>
        <begin position="7"/>
        <end position="144"/>
    </location>
</feature>
<dbReference type="InterPro" id="IPR029044">
    <property type="entry name" value="Nucleotide-diphossugar_trans"/>
</dbReference>
<evidence type="ECO:0000259" key="1">
    <source>
        <dbReference type="Pfam" id="PF00535"/>
    </source>
</evidence>
<dbReference type="InterPro" id="IPR001173">
    <property type="entry name" value="Glyco_trans_2-like"/>
</dbReference>
<reference evidence="3" key="1">
    <citation type="journal article" date="2019" name="Int. J. Syst. Evol. Microbiol.">
        <title>The Global Catalogue of Microorganisms (GCM) 10K type strain sequencing project: providing services to taxonomists for standard genome sequencing and annotation.</title>
        <authorList>
            <consortium name="The Broad Institute Genomics Platform"/>
            <consortium name="The Broad Institute Genome Sequencing Center for Infectious Disease"/>
            <person name="Wu L."/>
            <person name="Ma J."/>
        </authorList>
    </citation>
    <scope>NUCLEOTIDE SEQUENCE [LARGE SCALE GENOMIC DNA]</scope>
    <source>
        <strain evidence="3">JCM 16704</strain>
    </source>
</reference>
<keyword evidence="3" id="KW-1185">Reference proteome</keyword>
<comment type="caution">
    <text evidence="2">The sequence shown here is derived from an EMBL/GenBank/DDBJ whole genome shotgun (WGS) entry which is preliminary data.</text>
</comment>
<sequence length="387" mass="44348">MDIPLLSIIIPTRNRYKTLIPVIESINGKFSNSKIEILVQDNSDDNNSFTTYLETHKLEKVKYYYNPSKLSMVENSELAIANSSGKYLIFIGDDDIVNPKILDVVNTMEEENIKSIIYPIANYFYPDVEFHKEYGFHKPGLLSFNTDLNFNITKLDTKHEIERVEQIGGIFILDLPRLYHGIINRDLIEEVRSVYGKFVPGPCPDMTTSAAIATLINHHHRINIPLSVAGNSSASEGGKGPTNAHVVKLEEKSWLNQKDIEDWNPSLPRIFSRETIWSQSFYHVLSLRNAPKLNYKAVYDSMIFSCPKQALPLVNQLYLNNGNGSKNYLNLFKSYFKRYFKILLFTCPSAIIEKMMKIRGDYKTKQEVADVKSINDVMNILEKNSNK</sequence>
<name>A0ABP7Z3U0_9SPHI</name>
<gene>
    <name evidence="2" type="ORF">GCM10022216_32180</name>
</gene>
<dbReference type="CDD" id="cd00761">
    <property type="entry name" value="Glyco_tranf_GTA_type"/>
    <property type="match status" value="1"/>
</dbReference>
<dbReference type="PANTHER" id="PTHR22916:SF3">
    <property type="entry name" value="UDP-GLCNAC:BETAGAL BETA-1,3-N-ACETYLGLUCOSAMINYLTRANSFERASE-LIKE PROTEIN 1"/>
    <property type="match status" value="1"/>
</dbReference>